<organism evidence="8">
    <name type="scientific">marine metagenome</name>
    <dbReference type="NCBI Taxonomy" id="408172"/>
    <lineage>
        <taxon>unclassified sequences</taxon>
        <taxon>metagenomes</taxon>
        <taxon>ecological metagenomes</taxon>
    </lineage>
</organism>
<evidence type="ECO:0000313" key="8">
    <source>
        <dbReference type="EMBL" id="SUZ51162.1"/>
    </source>
</evidence>
<evidence type="ECO:0000256" key="4">
    <source>
        <dbReference type="ARBA" id="ARBA00022989"/>
    </source>
</evidence>
<evidence type="ECO:0000256" key="5">
    <source>
        <dbReference type="ARBA" id="ARBA00023136"/>
    </source>
</evidence>
<comment type="subcellular location">
    <subcellularLocation>
        <location evidence="1">Cell membrane</location>
        <topology evidence="1">Multi-pass membrane protein</topology>
    </subcellularLocation>
</comment>
<evidence type="ECO:0000256" key="3">
    <source>
        <dbReference type="ARBA" id="ARBA00022692"/>
    </source>
</evidence>
<sequence>MSAIKLRIDYLFFGGIGLVLLLSMLTADFLDPTVFNQLYPSEGIRNWTGLVGALIGGSLLEIFGPSALLLPWLFVRTALHQPRQVSGLAGTYYAFVLVFLLSIIHEVVLLSGNIKTVELEFFWQNGYAGRLAVNWLEHSIDLTLGLSALAVMLIFSIVRMIQVLSPLPFIYGVFKVGQKLLSLLASKINPPPPAEILSNDTIAKLQGNSHV</sequence>
<dbReference type="AlphaFoldDB" id="A0A381N994"/>
<feature type="transmembrane region" description="Helical" evidence="6">
    <location>
        <begin position="87"/>
        <end position="105"/>
    </location>
</feature>
<dbReference type="InterPro" id="IPR025199">
    <property type="entry name" value="FtsK_4TM"/>
</dbReference>
<reference evidence="8" key="1">
    <citation type="submission" date="2018-05" db="EMBL/GenBank/DDBJ databases">
        <authorList>
            <person name="Lanie J.A."/>
            <person name="Ng W.-L."/>
            <person name="Kazmierczak K.M."/>
            <person name="Andrzejewski T.M."/>
            <person name="Davidsen T.M."/>
            <person name="Wayne K.J."/>
            <person name="Tettelin H."/>
            <person name="Glass J.I."/>
            <person name="Rusch D."/>
            <person name="Podicherti R."/>
            <person name="Tsui H.-C.T."/>
            <person name="Winkler M.E."/>
        </authorList>
    </citation>
    <scope>NUCLEOTIDE SEQUENCE</scope>
</reference>
<name>A0A381N994_9ZZZZ</name>
<keyword evidence="5 6" id="KW-0472">Membrane</keyword>
<keyword evidence="4 6" id="KW-1133">Transmembrane helix</keyword>
<dbReference type="GO" id="GO:0005886">
    <property type="term" value="C:plasma membrane"/>
    <property type="evidence" value="ECO:0007669"/>
    <property type="project" value="UniProtKB-SubCell"/>
</dbReference>
<gene>
    <name evidence="8" type="ORF">METZ01_LOCUS4016</name>
</gene>
<keyword evidence="2" id="KW-1003">Cell membrane</keyword>
<protein>
    <recommendedName>
        <fullName evidence="7">DNA translocase FtsK 4TM region domain-containing protein</fullName>
    </recommendedName>
</protein>
<accession>A0A381N994</accession>
<evidence type="ECO:0000256" key="2">
    <source>
        <dbReference type="ARBA" id="ARBA00022475"/>
    </source>
</evidence>
<dbReference type="Pfam" id="PF13491">
    <property type="entry name" value="FtsK_4TM"/>
    <property type="match status" value="1"/>
</dbReference>
<evidence type="ECO:0000256" key="1">
    <source>
        <dbReference type="ARBA" id="ARBA00004651"/>
    </source>
</evidence>
<feature type="transmembrane region" description="Helical" evidence="6">
    <location>
        <begin position="51"/>
        <end position="75"/>
    </location>
</feature>
<evidence type="ECO:0000256" key="6">
    <source>
        <dbReference type="SAM" id="Phobius"/>
    </source>
</evidence>
<dbReference type="EMBL" id="UINC01000209">
    <property type="protein sequence ID" value="SUZ51162.1"/>
    <property type="molecule type" value="Genomic_DNA"/>
</dbReference>
<evidence type="ECO:0000259" key="7">
    <source>
        <dbReference type="Pfam" id="PF13491"/>
    </source>
</evidence>
<keyword evidence="3 6" id="KW-0812">Transmembrane</keyword>
<feature type="domain" description="DNA translocase FtsK 4TM region" evidence="7">
    <location>
        <begin position="11"/>
        <end position="162"/>
    </location>
</feature>
<proteinExistence type="predicted"/>